<keyword evidence="2" id="KW-1185">Reference proteome</keyword>
<proteinExistence type="predicted"/>
<sequence length="142" mass="16569">MEYWFATGVHPLEARLYDDAVEADMCIPSLRSPSPYPLRNDTPALRRVVFARELREADEDTERILKEEVPRERASRVHGRRRLLPSGVLYHRRVSRQMHIHCFTDSADFAQNPIYISITVRHVTAVSVQVWFELGHLGDMNR</sequence>
<name>A0A8H7CAM0_9AGAR</name>
<protein>
    <submittedName>
        <fullName evidence="1">Uncharacterized protein</fullName>
    </submittedName>
</protein>
<reference evidence="1" key="1">
    <citation type="submission" date="2020-05" db="EMBL/GenBank/DDBJ databases">
        <title>Mycena genomes resolve the evolution of fungal bioluminescence.</title>
        <authorList>
            <person name="Tsai I.J."/>
        </authorList>
    </citation>
    <scope>NUCLEOTIDE SEQUENCE</scope>
    <source>
        <strain evidence="1">160909Yilan</strain>
    </source>
</reference>
<gene>
    <name evidence="1" type="ORF">MSAN_02457900</name>
</gene>
<dbReference type="AlphaFoldDB" id="A0A8H7CAM0"/>
<organism evidence="1 2">
    <name type="scientific">Mycena sanguinolenta</name>
    <dbReference type="NCBI Taxonomy" id="230812"/>
    <lineage>
        <taxon>Eukaryota</taxon>
        <taxon>Fungi</taxon>
        <taxon>Dikarya</taxon>
        <taxon>Basidiomycota</taxon>
        <taxon>Agaricomycotina</taxon>
        <taxon>Agaricomycetes</taxon>
        <taxon>Agaricomycetidae</taxon>
        <taxon>Agaricales</taxon>
        <taxon>Marasmiineae</taxon>
        <taxon>Mycenaceae</taxon>
        <taxon>Mycena</taxon>
    </lineage>
</organism>
<evidence type="ECO:0000313" key="2">
    <source>
        <dbReference type="Proteomes" id="UP000623467"/>
    </source>
</evidence>
<dbReference type="Proteomes" id="UP000623467">
    <property type="component" value="Unassembled WGS sequence"/>
</dbReference>
<dbReference type="EMBL" id="JACAZH010000067">
    <property type="protein sequence ID" value="KAF7330639.1"/>
    <property type="molecule type" value="Genomic_DNA"/>
</dbReference>
<dbReference type="OrthoDB" id="6079689at2759"/>
<comment type="caution">
    <text evidence="1">The sequence shown here is derived from an EMBL/GenBank/DDBJ whole genome shotgun (WGS) entry which is preliminary data.</text>
</comment>
<evidence type="ECO:0000313" key="1">
    <source>
        <dbReference type="EMBL" id="KAF7330639.1"/>
    </source>
</evidence>
<accession>A0A8H7CAM0</accession>